<dbReference type="EMBL" id="CP061800">
    <property type="protein sequence ID" value="QTA91087.1"/>
    <property type="molecule type" value="Genomic_DNA"/>
</dbReference>
<sequence length="43" mass="4887">MDKDSLNSRKEPSFSQQSGQLKKTIKKGSLIRIFRSPYSAKSL</sequence>
<organism evidence="2 3">
    <name type="scientific">Desulfonema magnum</name>
    <dbReference type="NCBI Taxonomy" id="45655"/>
    <lineage>
        <taxon>Bacteria</taxon>
        <taxon>Pseudomonadati</taxon>
        <taxon>Thermodesulfobacteriota</taxon>
        <taxon>Desulfobacteria</taxon>
        <taxon>Desulfobacterales</taxon>
        <taxon>Desulfococcaceae</taxon>
        <taxon>Desulfonema</taxon>
    </lineage>
</organism>
<proteinExistence type="predicted"/>
<dbReference type="AlphaFoldDB" id="A0A975BSU4"/>
<reference evidence="2" key="1">
    <citation type="journal article" date="2021" name="Microb. Physiol.">
        <title>Proteogenomic Insights into the Physiology of Marine, Sulfate-Reducing, Filamentous Desulfonema limicola and Desulfonema magnum.</title>
        <authorList>
            <person name="Schnaars V."/>
            <person name="Wohlbrand L."/>
            <person name="Scheve S."/>
            <person name="Hinrichs C."/>
            <person name="Reinhardt R."/>
            <person name="Rabus R."/>
        </authorList>
    </citation>
    <scope>NUCLEOTIDE SEQUENCE</scope>
    <source>
        <strain evidence="2">4be13</strain>
    </source>
</reference>
<accession>A0A975BSU4</accession>
<gene>
    <name evidence="2" type="ORF">dnm_071520</name>
</gene>
<feature type="compositionally biased region" description="Basic and acidic residues" evidence="1">
    <location>
        <begin position="1"/>
        <end position="12"/>
    </location>
</feature>
<feature type="region of interest" description="Disordered" evidence="1">
    <location>
        <begin position="1"/>
        <end position="26"/>
    </location>
</feature>
<keyword evidence="3" id="KW-1185">Reference proteome</keyword>
<evidence type="ECO:0000256" key="1">
    <source>
        <dbReference type="SAM" id="MobiDB-lite"/>
    </source>
</evidence>
<evidence type="ECO:0000313" key="3">
    <source>
        <dbReference type="Proteomes" id="UP000663722"/>
    </source>
</evidence>
<protein>
    <submittedName>
        <fullName evidence="2">Uncharacterized protein</fullName>
    </submittedName>
</protein>
<dbReference type="Proteomes" id="UP000663722">
    <property type="component" value="Chromosome"/>
</dbReference>
<name>A0A975BSU4_9BACT</name>
<dbReference type="KEGG" id="dmm:dnm_071520"/>
<evidence type="ECO:0000313" key="2">
    <source>
        <dbReference type="EMBL" id="QTA91087.1"/>
    </source>
</evidence>